<proteinExistence type="predicted"/>
<feature type="compositionally biased region" description="Basic and acidic residues" evidence="1">
    <location>
        <begin position="104"/>
        <end position="115"/>
    </location>
</feature>
<protein>
    <submittedName>
        <fullName evidence="2">Uncharacterized protein</fullName>
    </submittedName>
</protein>
<reference evidence="2" key="1">
    <citation type="journal article" date="2015" name="Nature">
        <title>Complex archaea that bridge the gap between prokaryotes and eukaryotes.</title>
        <authorList>
            <person name="Spang A."/>
            <person name="Saw J.H."/>
            <person name="Jorgensen S.L."/>
            <person name="Zaremba-Niedzwiedzka K."/>
            <person name="Martijn J."/>
            <person name="Lind A.E."/>
            <person name="van Eijk R."/>
            <person name="Schleper C."/>
            <person name="Guy L."/>
            <person name="Ettema T.J."/>
        </authorList>
    </citation>
    <scope>NUCLEOTIDE SEQUENCE</scope>
</reference>
<feature type="region of interest" description="Disordered" evidence="1">
    <location>
        <begin position="59"/>
        <end position="143"/>
    </location>
</feature>
<sequence length="189" mass="20632">MNLTQAVLVAAATELNEVLGLDPAINLTLSRTELRNKVREAAELVEAGDTLDKDTQAVVEQLTKEKEEEKPTPTRTAKTNGKGDKDNKDDKDDKSPPAKTTGTKKKEAKKEEKKKPSFTKAHALHGALKSAGRTGVTRQELTTSLDELYVKKGGKSSPSGSKAMVDIHLPVLVVFGVVEKQDDRFRLKK</sequence>
<feature type="compositionally biased region" description="Basic and acidic residues" evidence="1">
    <location>
        <begin position="62"/>
        <end position="72"/>
    </location>
</feature>
<accession>A0A0F9J579</accession>
<dbReference type="EMBL" id="LAZR01017281">
    <property type="protein sequence ID" value="KKM01071.1"/>
    <property type="molecule type" value="Genomic_DNA"/>
</dbReference>
<gene>
    <name evidence="2" type="ORF">LCGC14_1798100</name>
</gene>
<name>A0A0F9J579_9ZZZZ</name>
<comment type="caution">
    <text evidence="2">The sequence shown here is derived from an EMBL/GenBank/DDBJ whole genome shotgun (WGS) entry which is preliminary data.</text>
</comment>
<evidence type="ECO:0000313" key="2">
    <source>
        <dbReference type="EMBL" id="KKM01071.1"/>
    </source>
</evidence>
<evidence type="ECO:0000256" key="1">
    <source>
        <dbReference type="SAM" id="MobiDB-lite"/>
    </source>
</evidence>
<feature type="compositionally biased region" description="Basic and acidic residues" evidence="1">
    <location>
        <begin position="81"/>
        <end position="96"/>
    </location>
</feature>
<dbReference type="AlphaFoldDB" id="A0A0F9J579"/>
<organism evidence="2">
    <name type="scientific">marine sediment metagenome</name>
    <dbReference type="NCBI Taxonomy" id="412755"/>
    <lineage>
        <taxon>unclassified sequences</taxon>
        <taxon>metagenomes</taxon>
        <taxon>ecological metagenomes</taxon>
    </lineage>
</organism>